<dbReference type="InterPro" id="IPR000531">
    <property type="entry name" value="Beta-barrel_TonB"/>
</dbReference>
<keyword evidence="8 14" id="KW-0675">Receptor</keyword>
<dbReference type="InterPro" id="IPR036942">
    <property type="entry name" value="Beta-barrel_TonB_sf"/>
</dbReference>
<evidence type="ECO:0000256" key="3">
    <source>
        <dbReference type="ARBA" id="ARBA00022448"/>
    </source>
</evidence>
<dbReference type="PANTHER" id="PTHR32552:SF83">
    <property type="entry name" value="BLR3904 PROTEIN"/>
    <property type="match status" value="1"/>
</dbReference>
<evidence type="ECO:0000256" key="9">
    <source>
        <dbReference type="ARBA" id="ARBA00023237"/>
    </source>
</evidence>
<dbReference type="RefSeq" id="WP_290320412.1">
    <property type="nucleotide sequence ID" value="NZ_JAUFPN010000206.1"/>
</dbReference>
<dbReference type="NCBIfam" id="TIGR01783">
    <property type="entry name" value="TonB-siderophor"/>
    <property type="match status" value="1"/>
</dbReference>
<evidence type="ECO:0000256" key="5">
    <source>
        <dbReference type="ARBA" id="ARBA00022692"/>
    </source>
</evidence>
<protein>
    <submittedName>
        <fullName evidence="14">TonB-dependent siderophore receptor</fullName>
    </submittedName>
</protein>
<dbReference type="EMBL" id="JAUFPN010000206">
    <property type="protein sequence ID" value="MDN3568304.1"/>
    <property type="molecule type" value="Genomic_DNA"/>
</dbReference>
<reference evidence="15" key="1">
    <citation type="journal article" date="2019" name="Int. J. Syst. Evol. Microbiol.">
        <title>The Global Catalogue of Microorganisms (GCM) 10K type strain sequencing project: providing services to taxonomists for standard genome sequencing and annotation.</title>
        <authorList>
            <consortium name="The Broad Institute Genomics Platform"/>
            <consortium name="The Broad Institute Genome Sequencing Center for Infectious Disease"/>
            <person name="Wu L."/>
            <person name="Ma J."/>
        </authorList>
    </citation>
    <scope>NUCLEOTIDE SEQUENCE [LARGE SCALE GENOMIC DNA]</scope>
    <source>
        <strain evidence="15">CECT 7131</strain>
    </source>
</reference>
<dbReference type="Gene3D" id="2.170.130.10">
    <property type="entry name" value="TonB-dependent receptor, plug domain"/>
    <property type="match status" value="1"/>
</dbReference>
<sequence length="707" mass="76912">MSLRHPIPSLEPSLGLAGLGLLAAAMPTAAQTPPAADLALPEMNVQTQAPSSYSGANVPAARLPTTVADAPQTISVVPRALIDERAGTTLREALRNVTGISFAAGEGGASGDNLTLRGFSARGDFFIEGLRDIGQYTRDPFYLDSVEVLKGPSSIQFGRGSTGGVINQTLRLPQARNFGELSLQAFSPAGVRATSDVNLYAGTVGVRLNTMALTQQVAGRDHVENSRYGIAPSVTFGLGTNTQFTVHYLHQYENNVPDYGLPWLFGRPAAVNRNNYYGTAGVDHERLTTDVLTARLSHRFSDEVTVRNTFRFSNYDRDLQATAPRFNATPTSLAQIPTTTVLREAQFRDATDTGYNNLSELVLNFRTGPLEHSALVGAEFGRDTNHTTRYFGPRPNANLFFPNYFDNTSNLTRSLRSRVSVTSDSAAAFAVDQIKIGQMFEVLLGGRFDHFETDYRSFLDNVRLKGNDNLASYRAALVFKPIPGLRTYFSTGTSFNPSGEFLTLTATTADLAPERNQSYEIGASYDIAGRVEVKGAVFRLEKENARTTDPASGITSLAGNQRVDGFEVSMLGRVTQNWNLLAGYTFLDGQIVQSKVPAEVGRNIPNTPKHTATVWSTYDLPYDLTLGGGAFYVDGRYSNTTNTNFAPGYTRYDASLAWVPKEGGFRGLRVQLNALNLTDRRYYDQVTGGQVVPGASRTFIATVAARF</sequence>
<dbReference type="SUPFAM" id="SSF56935">
    <property type="entry name" value="Porins"/>
    <property type="match status" value="1"/>
</dbReference>
<feature type="domain" description="TonB-dependent receptor plug" evidence="13">
    <location>
        <begin position="67"/>
        <end position="165"/>
    </location>
</feature>
<keyword evidence="9 10" id="KW-0998">Cell outer membrane</keyword>
<comment type="caution">
    <text evidence="14">The sequence shown here is derived from an EMBL/GenBank/DDBJ whole genome shotgun (WGS) entry which is preliminary data.</text>
</comment>
<dbReference type="Proteomes" id="UP001529369">
    <property type="component" value="Unassembled WGS sequence"/>
</dbReference>
<evidence type="ECO:0000259" key="12">
    <source>
        <dbReference type="Pfam" id="PF00593"/>
    </source>
</evidence>
<evidence type="ECO:0000256" key="1">
    <source>
        <dbReference type="ARBA" id="ARBA00004571"/>
    </source>
</evidence>
<keyword evidence="5 10" id="KW-0812">Transmembrane</keyword>
<comment type="subcellular location">
    <subcellularLocation>
        <location evidence="1 10">Cell outer membrane</location>
        <topology evidence="1 10">Multi-pass membrane protein</topology>
    </subcellularLocation>
</comment>
<evidence type="ECO:0000256" key="7">
    <source>
        <dbReference type="ARBA" id="ARBA00023136"/>
    </source>
</evidence>
<proteinExistence type="inferred from homology"/>
<dbReference type="Pfam" id="PF00593">
    <property type="entry name" value="TonB_dep_Rec_b-barrel"/>
    <property type="match status" value="1"/>
</dbReference>
<accession>A0ABT8AG25</accession>
<evidence type="ECO:0000256" key="11">
    <source>
        <dbReference type="RuleBase" id="RU003357"/>
    </source>
</evidence>
<keyword evidence="3 10" id="KW-0813">Transport</keyword>
<name>A0ABT8AG25_9PROT</name>
<evidence type="ECO:0000256" key="2">
    <source>
        <dbReference type="ARBA" id="ARBA00009810"/>
    </source>
</evidence>
<evidence type="ECO:0000313" key="15">
    <source>
        <dbReference type="Proteomes" id="UP001529369"/>
    </source>
</evidence>
<dbReference type="PANTHER" id="PTHR32552">
    <property type="entry name" value="FERRICHROME IRON RECEPTOR-RELATED"/>
    <property type="match status" value="1"/>
</dbReference>
<evidence type="ECO:0000256" key="8">
    <source>
        <dbReference type="ARBA" id="ARBA00023170"/>
    </source>
</evidence>
<dbReference type="InterPro" id="IPR037066">
    <property type="entry name" value="Plug_dom_sf"/>
</dbReference>
<dbReference type="InterPro" id="IPR012910">
    <property type="entry name" value="Plug_dom"/>
</dbReference>
<organism evidence="14 15">
    <name type="scientific">Paeniroseomonas aquatica</name>
    <dbReference type="NCBI Taxonomy" id="373043"/>
    <lineage>
        <taxon>Bacteria</taxon>
        <taxon>Pseudomonadati</taxon>
        <taxon>Pseudomonadota</taxon>
        <taxon>Alphaproteobacteria</taxon>
        <taxon>Acetobacterales</taxon>
        <taxon>Acetobacteraceae</taxon>
        <taxon>Paeniroseomonas</taxon>
    </lineage>
</organism>
<evidence type="ECO:0000256" key="4">
    <source>
        <dbReference type="ARBA" id="ARBA00022452"/>
    </source>
</evidence>
<evidence type="ECO:0000256" key="6">
    <source>
        <dbReference type="ARBA" id="ARBA00023077"/>
    </source>
</evidence>
<keyword evidence="6 11" id="KW-0798">TonB box</keyword>
<evidence type="ECO:0000256" key="10">
    <source>
        <dbReference type="PROSITE-ProRule" id="PRU01360"/>
    </source>
</evidence>
<dbReference type="InterPro" id="IPR010105">
    <property type="entry name" value="TonB_sidphr_rcpt"/>
</dbReference>
<keyword evidence="15" id="KW-1185">Reference proteome</keyword>
<keyword evidence="7 10" id="KW-0472">Membrane</keyword>
<dbReference type="CDD" id="cd01347">
    <property type="entry name" value="ligand_gated_channel"/>
    <property type="match status" value="1"/>
</dbReference>
<dbReference type="PROSITE" id="PS52016">
    <property type="entry name" value="TONB_DEPENDENT_REC_3"/>
    <property type="match status" value="1"/>
</dbReference>
<comment type="similarity">
    <text evidence="2 10 11">Belongs to the TonB-dependent receptor family.</text>
</comment>
<dbReference type="Pfam" id="PF07715">
    <property type="entry name" value="Plug"/>
    <property type="match status" value="1"/>
</dbReference>
<evidence type="ECO:0000259" key="13">
    <source>
        <dbReference type="Pfam" id="PF07715"/>
    </source>
</evidence>
<dbReference type="InterPro" id="IPR039426">
    <property type="entry name" value="TonB-dep_rcpt-like"/>
</dbReference>
<keyword evidence="4 10" id="KW-1134">Transmembrane beta strand</keyword>
<dbReference type="Gene3D" id="2.40.170.20">
    <property type="entry name" value="TonB-dependent receptor, beta-barrel domain"/>
    <property type="match status" value="1"/>
</dbReference>
<gene>
    <name evidence="14" type="ORF">QWZ14_28330</name>
</gene>
<evidence type="ECO:0000313" key="14">
    <source>
        <dbReference type="EMBL" id="MDN3568304.1"/>
    </source>
</evidence>
<feature type="domain" description="TonB-dependent receptor-like beta-barrel" evidence="12">
    <location>
        <begin position="238"/>
        <end position="677"/>
    </location>
</feature>